<sequence>MQRLMRATRDLYATNKSQANITSFIIMGIDRTALSTAMKQPPITLKTSAPQPPSDTLSFQSSSFSISSLEQSPFLSEQRKCCVDELEDHDDDTKLEHEGCENQRECKHVRLDTSEMADAQDFSKLAIEQKITKLYIKLLAMQKKLAKLKNDKNIWEGPSKVLKNRSHWALVEMAVSSALTAKHQFFKDEVKQSQKANWDIYTLTEWIIGDSKVNMSLKLMA</sequence>
<proteinExistence type="predicted"/>
<name>A0A1C7M138_GRIFR</name>
<dbReference type="AlphaFoldDB" id="A0A1C7M138"/>
<gene>
    <name evidence="1" type="ORF">A0H81_09162</name>
</gene>
<protein>
    <submittedName>
        <fullName evidence="1">Uncharacterized protein</fullName>
    </submittedName>
</protein>
<dbReference type="OrthoDB" id="2803839at2759"/>
<evidence type="ECO:0000313" key="2">
    <source>
        <dbReference type="Proteomes" id="UP000092993"/>
    </source>
</evidence>
<evidence type="ECO:0000313" key="1">
    <source>
        <dbReference type="EMBL" id="OBZ70645.1"/>
    </source>
</evidence>
<dbReference type="EMBL" id="LUGG01000013">
    <property type="protein sequence ID" value="OBZ70645.1"/>
    <property type="molecule type" value="Genomic_DNA"/>
</dbReference>
<accession>A0A1C7M138</accession>
<reference evidence="1 2" key="1">
    <citation type="submission" date="2016-03" db="EMBL/GenBank/DDBJ databases">
        <title>Whole genome sequencing of Grifola frondosa 9006-11.</title>
        <authorList>
            <person name="Min B."/>
            <person name="Park H."/>
            <person name="Kim J.-G."/>
            <person name="Cho H."/>
            <person name="Oh Y.-L."/>
            <person name="Kong W.-S."/>
            <person name="Choi I.-G."/>
        </authorList>
    </citation>
    <scope>NUCLEOTIDE SEQUENCE [LARGE SCALE GENOMIC DNA]</scope>
    <source>
        <strain evidence="1 2">9006-11</strain>
    </source>
</reference>
<organism evidence="1 2">
    <name type="scientific">Grifola frondosa</name>
    <name type="common">Maitake</name>
    <name type="synonym">Polyporus frondosus</name>
    <dbReference type="NCBI Taxonomy" id="5627"/>
    <lineage>
        <taxon>Eukaryota</taxon>
        <taxon>Fungi</taxon>
        <taxon>Dikarya</taxon>
        <taxon>Basidiomycota</taxon>
        <taxon>Agaricomycotina</taxon>
        <taxon>Agaricomycetes</taxon>
        <taxon>Polyporales</taxon>
        <taxon>Grifolaceae</taxon>
        <taxon>Grifola</taxon>
    </lineage>
</organism>
<comment type="caution">
    <text evidence="1">The sequence shown here is derived from an EMBL/GenBank/DDBJ whole genome shotgun (WGS) entry which is preliminary data.</text>
</comment>
<dbReference type="Proteomes" id="UP000092993">
    <property type="component" value="Unassembled WGS sequence"/>
</dbReference>
<keyword evidence="2" id="KW-1185">Reference proteome</keyword>